<dbReference type="EMBL" id="JBHUHZ010000003">
    <property type="protein sequence ID" value="MFD2163835.1"/>
    <property type="molecule type" value="Genomic_DNA"/>
</dbReference>
<reference evidence="4" key="1">
    <citation type="journal article" date="2019" name="Int. J. Syst. Evol. Microbiol.">
        <title>The Global Catalogue of Microorganisms (GCM) 10K type strain sequencing project: providing services to taxonomists for standard genome sequencing and annotation.</title>
        <authorList>
            <consortium name="The Broad Institute Genomics Platform"/>
            <consortium name="The Broad Institute Genome Sequencing Center for Infectious Disease"/>
            <person name="Wu L."/>
            <person name="Ma J."/>
        </authorList>
    </citation>
    <scope>NUCLEOTIDE SEQUENCE [LARGE SCALE GENOMIC DNA]</scope>
    <source>
        <strain evidence="4">KCTC 42217</strain>
    </source>
</reference>
<feature type="domain" description="Sialidase" evidence="2">
    <location>
        <begin position="58"/>
        <end position="334"/>
    </location>
</feature>
<dbReference type="PANTHER" id="PTHR43752">
    <property type="entry name" value="BNR/ASP-BOX REPEAT FAMILY PROTEIN"/>
    <property type="match status" value="1"/>
</dbReference>
<dbReference type="SUPFAM" id="SSF50939">
    <property type="entry name" value="Sialidases"/>
    <property type="match status" value="1"/>
</dbReference>
<evidence type="ECO:0000313" key="4">
    <source>
        <dbReference type="Proteomes" id="UP001597387"/>
    </source>
</evidence>
<organism evidence="3 4">
    <name type="scientific">Paradesertivirga mongoliensis</name>
    <dbReference type="NCBI Taxonomy" id="2100740"/>
    <lineage>
        <taxon>Bacteria</taxon>
        <taxon>Pseudomonadati</taxon>
        <taxon>Bacteroidota</taxon>
        <taxon>Sphingobacteriia</taxon>
        <taxon>Sphingobacteriales</taxon>
        <taxon>Sphingobacteriaceae</taxon>
        <taxon>Paradesertivirga</taxon>
    </lineage>
</organism>
<dbReference type="RefSeq" id="WP_255905051.1">
    <property type="nucleotide sequence ID" value="NZ_JAFMZO010000004.1"/>
</dbReference>
<dbReference type="Gene3D" id="2.120.10.10">
    <property type="match status" value="1"/>
</dbReference>
<keyword evidence="1" id="KW-0732">Signal</keyword>
<dbReference type="InterPro" id="IPR036278">
    <property type="entry name" value="Sialidase_sf"/>
</dbReference>
<feature type="signal peptide" evidence="1">
    <location>
        <begin position="1"/>
        <end position="22"/>
    </location>
</feature>
<name>A0ABW4ZPH2_9SPHI</name>
<gene>
    <name evidence="3" type="ORF">ACFSJU_15615</name>
</gene>
<evidence type="ECO:0000259" key="2">
    <source>
        <dbReference type="Pfam" id="PF13088"/>
    </source>
</evidence>
<evidence type="ECO:0000313" key="3">
    <source>
        <dbReference type="EMBL" id="MFD2163835.1"/>
    </source>
</evidence>
<keyword evidence="4" id="KW-1185">Reference proteome</keyword>
<dbReference type="CDD" id="cd15482">
    <property type="entry name" value="Sialidase_non-viral"/>
    <property type="match status" value="1"/>
</dbReference>
<dbReference type="PANTHER" id="PTHR43752:SF2">
    <property type="entry name" value="BNR_ASP-BOX REPEAT FAMILY PROTEIN"/>
    <property type="match status" value="1"/>
</dbReference>
<sequence>MITNTIKLITILLISSTGFLSAQTKPWKKGILVDEFIYDSAPFPEAHSATIVETPKGLVAAFFGGTKERNPDVCIWVSRHENGKWTAPQNVANGIMPDKRYPTWNPVLYQIPNGELMLFYKIGASPGTWHGWLRTSKDHGLTWSEARALPEGYLGPVKNKPVLLSNGNLFCPTSTEGNKGPNSWLIHFEVTPDFGKTWRKIGPLKADSGINAIQPSILDHGNGKLQILARSRNRAVIQSWSYDNGETWEPLSKTNLPNNNSGTDAVTMQDGRFALVYNHVLPPGDLAKGPRTPLNLSISKNGKKWYAAAILEDSPISQYSYPSIIQTKDGLLHVIYTWRRLKIKHAVIDPSEVKLKKIKKGLWPKLKGYTAPVATEITND</sequence>
<proteinExistence type="predicted"/>
<comment type="caution">
    <text evidence="3">The sequence shown here is derived from an EMBL/GenBank/DDBJ whole genome shotgun (WGS) entry which is preliminary data.</text>
</comment>
<protein>
    <submittedName>
        <fullName evidence="3">Exo-alpha-sialidase</fullName>
    </submittedName>
</protein>
<evidence type="ECO:0000256" key="1">
    <source>
        <dbReference type="SAM" id="SignalP"/>
    </source>
</evidence>
<feature type="chain" id="PRO_5045536926" evidence="1">
    <location>
        <begin position="23"/>
        <end position="380"/>
    </location>
</feature>
<dbReference type="Pfam" id="PF13088">
    <property type="entry name" value="BNR_2"/>
    <property type="match status" value="1"/>
</dbReference>
<dbReference type="InterPro" id="IPR011040">
    <property type="entry name" value="Sialidase"/>
</dbReference>
<dbReference type="Proteomes" id="UP001597387">
    <property type="component" value="Unassembled WGS sequence"/>
</dbReference>
<accession>A0ABW4ZPH2</accession>